<reference evidence="1" key="1">
    <citation type="submission" date="2024-04" db="UniProtKB">
        <authorList>
            <consortium name="EnsemblMetazoa"/>
        </authorList>
    </citation>
    <scope>IDENTIFICATION</scope>
    <source>
        <strain evidence="1">EBRO</strain>
    </source>
</reference>
<protein>
    <submittedName>
        <fullName evidence="1">Uncharacterized protein</fullName>
    </submittedName>
</protein>
<sequence>AKAKRQAWEVWGRWAIRKEETAKLTDSFGAGGRWQYFTLRTAKRA</sequence>
<dbReference type="AlphaFoldDB" id="A0AAG5DW76"/>
<accession>A0AAG5DW76</accession>
<name>A0AAG5DW76_ANOAO</name>
<dbReference type="EnsemblMetazoa" id="ENSAATROPT017655">
    <property type="protein sequence ID" value="ENSAATROPP015607"/>
    <property type="gene ID" value="ENSAATROPG014421"/>
</dbReference>
<evidence type="ECO:0000313" key="1">
    <source>
        <dbReference type="EnsemblMetazoa" id="ENSAATROPP015607"/>
    </source>
</evidence>
<evidence type="ECO:0000313" key="2">
    <source>
        <dbReference type="Proteomes" id="UP000075880"/>
    </source>
</evidence>
<proteinExistence type="predicted"/>
<dbReference type="Proteomes" id="UP000075880">
    <property type="component" value="Unassembled WGS sequence"/>
</dbReference>
<keyword evidence="2" id="KW-1185">Reference proteome</keyword>
<organism evidence="1 2">
    <name type="scientific">Anopheles atroparvus</name>
    <name type="common">European mosquito</name>
    <dbReference type="NCBI Taxonomy" id="41427"/>
    <lineage>
        <taxon>Eukaryota</taxon>
        <taxon>Metazoa</taxon>
        <taxon>Ecdysozoa</taxon>
        <taxon>Arthropoda</taxon>
        <taxon>Hexapoda</taxon>
        <taxon>Insecta</taxon>
        <taxon>Pterygota</taxon>
        <taxon>Neoptera</taxon>
        <taxon>Endopterygota</taxon>
        <taxon>Diptera</taxon>
        <taxon>Nematocera</taxon>
        <taxon>Culicoidea</taxon>
        <taxon>Culicidae</taxon>
        <taxon>Anophelinae</taxon>
        <taxon>Anopheles</taxon>
    </lineage>
</organism>